<proteinExistence type="predicted"/>
<gene>
    <name evidence="2" type="ORF">K435DRAFT_352691</name>
</gene>
<evidence type="ECO:0000313" key="2">
    <source>
        <dbReference type="EMBL" id="THV02397.1"/>
    </source>
</evidence>
<dbReference type="EMBL" id="ML179077">
    <property type="protein sequence ID" value="THV02397.1"/>
    <property type="molecule type" value="Genomic_DNA"/>
</dbReference>
<sequence>MVCTTTHLWVVADAVVGRHPHAQPLHTRPFVHSRVCYPWRPEQPGRLFYPAILNPDFLKPFTSISSDSDGETRSRSSSNASTTMARTDNKLFIPKSPGSLWSDTSTLLNANSESGNQFSPEIAANDKCSATSTIFTNQDSNLLSPTAPVFSRHSDTSSPIVDDKSNVLVPSSRNNTPYTSASPISLKTHGPERAASASHPWILTDSVSRPTPPSSFVQNASKLTITLAPPIEPLPPVPVAALRLRAKAGRKRPARTGTYPTSTDKENYNGMF</sequence>
<keyword evidence="3" id="KW-1185">Reference proteome</keyword>
<feature type="region of interest" description="Disordered" evidence="1">
    <location>
        <begin position="150"/>
        <end position="191"/>
    </location>
</feature>
<feature type="region of interest" description="Disordered" evidence="1">
    <location>
        <begin position="247"/>
        <end position="272"/>
    </location>
</feature>
<dbReference type="Proteomes" id="UP000297245">
    <property type="component" value="Unassembled WGS sequence"/>
</dbReference>
<dbReference type="OrthoDB" id="3047721at2759"/>
<reference evidence="2 3" key="1">
    <citation type="journal article" date="2019" name="Nat. Ecol. Evol.">
        <title>Megaphylogeny resolves global patterns of mushroom evolution.</title>
        <authorList>
            <person name="Varga T."/>
            <person name="Krizsan K."/>
            <person name="Foldi C."/>
            <person name="Dima B."/>
            <person name="Sanchez-Garcia M."/>
            <person name="Sanchez-Ramirez S."/>
            <person name="Szollosi G.J."/>
            <person name="Szarkandi J.G."/>
            <person name="Papp V."/>
            <person name="Albert L."/>
            <person name="Andreopoulos W."/>
            <person name="Angelini C."/>
            <person name="Antonin V."/>
            <person name="Barry K.W."/>
            <person name="Bougher N.L."/>
            <person name="Buchanan P."/>
            <person name="Buyck B."/>
            <person name="Bense V."/>
            <person name="Catcheside P."/>
            <person name="Chovatia M."/>
            <person name="Cooper J."/>
            <person name="Damon W."/>
            <person name="Desjardin D."/>
            <person name="Finy P."/>
            <person name="Geml J."/>
            <person name="Haridas S."/>
            <person name="Hughes K."/>
            <person name="Justo A."/>
            <person name="Karasinski D."/>
            <person name="Kautmanova I."/>
            <person name="Kiss B."/>
            <person name="Kocsube S."/>
            <person name="Kotiranta H."/>
            <person name="LaButti K.M."/>
            <person name="Lechner B.E."/>
            <person name="Liimatainen K."/>
            <person name="Lipzen A."/>
            <person name="Lukacs Z."/>
            <person name="Mihaltcheva S."/>
            <person name="Morgado L.N."/>
            <person name="Niskanen T."/>
            <person name="Noordeloos M.E."/>
            <person name="Ohm R.A."/>
            <person name="Ortiz-Santana B."/>
            <person name="Ovrebo C."/>
            <person name="Racz N."/>
            <person name="Riley R."/>
            <person name="Savchenko A."/>
            <person name="Shiryaev A."/>
            <person name="Soop K."/>
            <person name="Spirin V."/>
            <person name="Szebenyi C."/>
            <person name="Tomsovsky M."/>
            <person name="Tulloss R.E."/>
            <person name="Uehling J."/>
            <person name="Grigoriev I.V."/>
            <person name="Vagvolgyi C."/>
            <person name="Papp T."/>
            <person name="Martin F.M."/>
            <person name="Miettinen O."/>
            <person name="Hibbett D.S."/>
            <person name="Nagy L.G."/>
        </authorList>
    </citation>
    <scope>NUCLEOTIDE SEQUENCE [LARGE SCALE GENOMIC DNA]</scope>
    <source>
        <strain evidence="2 3">CBS 962.96</strain>
    </source>
</reference>
<evidence type="ECO:0000256" key="1">
    <source>
        <dbReference type="SAM" id="MobiDB-lite"/>
    </source>
</evidence>
<feature type="compositionally biased region" description="Low complexity" evidence="1">
    <location>
        <begin position="75"/>
        <end position="86"/>
    </location>
</feature>
<evidence type="ECO:0000313" key="3">
    <source>
        <dbReference type="Proteomes" id="UP000297245"/>
    </source>
</evidence>
<organism evidence="2 3">
    <name type="scientific">Dendrothele bispora (strain CBS 962.96)</name>
    <dbReference type="NCBI Taxonomy" id="1314807"/>
    <lineage>
        <taxon>Eukaryota</taxon>
        <taxon>Fungi</taxon>
        <taxon>Dikarya</taxon>
        <taxon>Basidiomycota</taxon>
        <taxon>Agaricomycotina</taxon>
        <taxon>Agaricomycetes</taxon>
        <taxon>Agaricomycetidae</taxon>
        <taxon>Agaricales</taxon>
        <taxon>Agaricales incertae sedis</taxon>
        <taxon>Dendrothele</taxon>
    </lineage>
</organism>
<feature type="compositionally biased region" description="Polar residues" evidence="1">
    <location>
        <begin position="168"/>
        <end position="185"/>
    </location>
</feature>
<dbReference type="AlphaFoldDB" id="A0A4S8MI65"/>
<feature type="compositionally biased region" description="Basic and acidic residues" evidence="1">
    <location>
        <begin position="263"/>
        <end position="272"/>
    </location>
</feature>
<name>A0A4S8MI65_DENBC</name>
<accession>A0A4S8MI65</accession>
<feature type="region of interest" description="Disordered" evidence="1">
    <location>
        <begin position="64"/>
        <end position="91"/>
    </location>
</feature>
<protein>
    <submittedName>
        <fullName evidence="2">Uncharacterized protein</fullName>
    </submittedName>
</protein>